<dbReference type="AlphaFoldDB" id="A0A4S8LDY2"/>
<dbReference type="Gene3D" id="3.30.710.10">
    <property type="entry name" value="Potassium Channel Kv1.1, Chain A"/>
    <property type="match status" value="1"/>
</dbReference>
<dbReference type="InterPro" id="IPR011333">
    <property type="entry name" value="SKP1/BTB/POZ_sf"/>
</dbReference>
<dbReference type="EMBL" id="ML179464">
    <property type="protein sequence ID" value="THU87119.1"/>
    <property type="molecule type" value="Genomic_DNA"/>
</dbReference>
<dbReference type="OrthoDB" id="2130750at2759"/>
<dbReference type="Proteomes" id="UP000297245">
    <property type="component" value="Unassembled WGS sequence"/>
</dbReference>
<evidence type="ECO:0000313" key="3">
    <source>
        <dbReference type="Proteomes" id="UP000297245"/>
    </source>
</evidence>
<feature type="region of interest" description="Disordered" evidence="1">
    <location>
        <begin position="18"/>
        <end position="40"/>
    </location>
</feature>
<proteinExistence type="predicted"/>
<evidence type="ECO:0008006" key="4">
    <source>
        <dbReference type="Google" id="ProtNLM"/>
    </source>
</evidence>
<organism evidence="2 3">
    <name type="scientific">Dendrothele bispora (strain CBS 962.96)</name>
    <dbReference type="NCBI Taxonomy" id="1314807"/>
    <lineage>
        <taxon>Eukaryota</taxon>
        <taxon>Fungi</taxon>
        <taxon>Dikarya</taxon>
        <taxon>Basidiomycota</taxon>
        <taxon>Agaricomycotina</taxon>
        <taxon>Agaricomycetes</taxon>
        <taxon>Agaricomycetidae</taxon>
        <taxon>Agaricales</taxon>
        <taxon>Agaricales incertae sedis</taxon>
        <taxon>Dendrothele</taxon>
    </lineage>
</organism>
<name>A0A4S8LDY2_DENBC</name>
<evidence type="ECO:0000256" key="1">
    <source>
        <dbReference type="SAM" id="MobiDB-lite"/>
    </source>
</evidence>
<evidence type="ECO:0000313" key="2">
    <source>
        <dbReference type="EMBL" id="THU87119.1"/>
    </source>
</evidence>
<protein>
    <recommendedName>
        <fullName evidence="4">BTB domain-containing protein</fullName>
    </recommendedName>
</protein>
<accession>A0A4S8LDY2</accession>
<gene>
    <name evidence="2" type="ORF">K435DRAFT_355446</name>
</gene>
<sequence>MWRSRLYSDVRIALHVSSPSSSSSAANGKESISSSGNKDHEATTAVFSTHKFILVSRFQFFRNVLYQSPSSSKALTTTSPSKSNQLQTYFIDPATSLPTINLPSPPFTPASLHFTFGYLYTGTFARLLFTLN</sequence>
<keyword evidence="3" id="KW-1185">Reference proteome</keyword>
<feature type="compositionally biased region" description="Low complexity" evidence="1">
    <location>
        <begin position="18"/>
        <end position="35"/>
    </location>
</feature>
<reference evidence="2 3" key="1">
    <citation type="journal article" date="2019" name="Nat. Ecol. Evol.">
        <title>Megaphylogeny resolves global patterns of mushroom evolution.</title>
        <authorList>
            <person name="Varga T."/>
            <person name="Krizsan K."/>
            <person name="Foldi C."/>
            <person name="Dima B."/>
            <person name="Sanchez-Garcia M."/>
            <person name="Sanchez-Ramirez S."/>
            <person name="Szollosi G.J."/>
            <person name="Szarkandi J.G."/>
            <person name="Papp V."/>
            <person name="Albert L."/>
            <person name="Andreopoulos W."/>
            <person name="Angelini C."/>
            <person name="Antonin V."/>
            <person name="Barry K.W."/>
            <person name="Bougher N.L."/>
            <person name="Buchanan P."/>
            <person name="Buyck B."/>
            <person name="Bense V."/>
            <person name="Catcheside P."/>
            <person name="Chovatia M."/>
            <person name="Cooper J."/>
            <person name="Damon W."/>
            <person name="Desjardin D."/>
            <person name="Finy P."/>
            <person name="Geml J."/>
            <person name="Haridas S."/>
            <person name="Hughes K."/>
            <person name="Justo A."/>
            <person name="Karasinski D."/>
            <person name="Kautmanova I."/>
            <person name="Kiss B."/>
            <person name="Kocsube S."/>
            <person name="Kotiranta H."/>
            <person name="LaButti K.M."/>
            <person name="Lechner B.E."/>
            <person name="Liimatainen K."/>
            <person name="Lipzen A."/>
            <person name="Lukacs Z."/>
            <person name="Mihaltcheva S."/>
            <person name="Morgado L.N."/>
            <person name="Niskanen T."/>
            <person name="Noordeloos M.E."/>
            <person name="Ohm R.A."/>
            <person name="Ortiz-Santana B."/>
            <person name="Ovrebo C."/>
            <person name="Racz N."/>
            <person name="Riley R."/>
            <person name="Savchenko A."/>
            <person name="Shiryaev A."/>
            <person name="Soop K."/>
            <person name="Spirin V."/>
            <person name="Szebenyi C."/>
            <person name="Tomsovsky M."/>
            <person name="Tulloss R.E."/>
            <person name="Uehling J."/>
            <person name="Grigoriev I.V."/>
            <person name="Vagvolgyi C."/>
            <person name="Papp T."/>
            <person name="Martin F.M."/>
            <person name="Miettinen O."/>
            <person name="Hibbett D.S."/>
            <person name="Nagy L.G."/>
        </authorList>
    </citation>
    <scope>NUCLEOTIDE SEQUENCE [LARGE SCALE GENOMIC DNA]</scope>
    <source>
        <strain evidence="2 3">CBS 962.96</strain>
    </source>
</reference>